<dbReference type="Pfam" id="PF08448">
    <property type="entry name" value="PAS_4"/>
    <property type="match status" value="1"/>
</dbReference>
<feature type="domain" description="GGDEF" evidence="4">
    <location>
        <begin position="654"/>
        <end position="787"/>
    </location>
</feature>
<keyword evidence="1" id="KW-0812">Transmembrane</keyword>
<evidence type="ECO:0000259" key="4">
    <source>
        <dbReference type="PROSITE" id="PS50887"/>
    </source>
</evidence>
<dbReference type="CDD" id="cd00130">
    <property type="entry name" value="PAS"/>
    <property type="match status" value="1"/>
</dbReference>
<comment type="caution">
    <text evidence="5">The sequence shown here is derived from an EMBL/GenBank/DDBJ whole genome shotgun (WGS) entry which is preliminary data.</text>
</comment>
<dbReference type="Gene3D" id="3.30.450.20">
    <property type="entry name" value="PAS domain"/>
    <property type="match status" value="1"/>
</dbReference>
<accession>A0A451GEL6</accession>
<feature type="transmembrane region" description="Helical" evidence="1">
    <location>
        <begin position="135"/>
        <end position="158"/>
    </location>
</feature>
<feature type="transmembrane region" description="Helical" evidence="1">
    <location>
        <begin position="73"/>
        <end position="96"/>
    </location>
</feature>
<dbReference type="SUPFAM" id="SSF55073">
    <property type="entry name" value="Nucleotide cyclase"/>
    <property type="match status" value="1"/>
</dbReference>
<dbReference type="NCBIfam" id="TIGR00229">
    <property type="entry name" value="sensory_box"/>
    <property type="match status" value="1"/>
</dbReference>
<dbReference type="SMART" id="SM00052">
    <property type="entry name" value="EAL"/>
    <property type="match status" value="1"/>
</dbReference>
<dbReference type="InterPro" id="IPR001633">
    <property type="entry name" value="EAL_dom"/>
</dbReference>
<evidence type="ECO:0000313" key="6">
    <source>
        <dbReference type="Proteomes" id="UP000288789"/>
    </source>
</evidence>
<dbReference type="NCBIfam" id="TIGR00254">
    <property type="entry name" value="GGDEF"/>
    <property type="match status" value="1"/>
</dbReference>
<dbReference type="CDD" id="cd01949">
    <property type="entry name" value="GGDEF"/>
    <property type="match status" value="1"/>
</dbReference>
<feature type="transmembrane region" description="Helical" evidence="1">
    <location>
        <begin position="9"/>
        <end position="36"/>
    </location>
</feature>
<dbReference type="SUPFAM" id="SSF55785">
    <property type="entry name" value="PYP-like sensor domain (PAS domain)"/>
    <property type="match status" value="1"/>
</dbReference>
<dbReference type="InterPro" id="IPR000014">
    <property type="entry name" value="PAS"/>
</dbReference>
<feature type="domain" description="PAS" evidence="2">
    <location>
        <begin position="495"/>
        <end position="565"/>
    </location>
</feature>
<dbReference type="PANTHER" id="PTHR44757">
    <property type="entry name" value="DIGUANYLATE CYCLASE DGCP"/>
    <property type="match status" value="1"/>
</dbReference>
<dbReference type="InterPro" id="IPR013656">
    <property type="entry name" value="PAS_4"/>
</dbReference>
<dbReference type="SMART" id="SM00267">
    <property type="entry name" value="GGDEF"/>
    <property type="match status" value="1"/>
</dbReference>
<dbReference type="InterPro" id="IPR052155">
    <property type="entry name" value="Biofilm_reg_signaling"/>
</dbReference>
<dbReference type="InterPro" id="IPR035919">
    <property type="entry name" value="EAL_sf"/>
</dbReference>
<keyword evidence="6" id="KW-1185">Reference proteome</keyword>
<feature type="transmembrane region" description="Helical" evidence="1">
    <location>
        <begin position="108"/>
        <end position="126"/>
    </location>
</feature>
<dbReference type="Pfam" id="PF00563">
    <property type="entry name" value="EAL"/>
    <property type="match status" value="1"/>
</dbReference>
<keyword evidence="1" id="KW-1133">Transmembrane helix</keyword>
<dbReference type="InterPro" id="IPR043128">
    <property type="entry name" value="Rev_trsase/Diguanyl_cyclase"/>
</dbReference>
<feature type="transmembrane region" description="Helical" evidence="1">
    <location>
        <begin position="202"/>
        <end position="221"/>
    </location>
</feature>
<dbReference type="InterPro" id="IPR029787">
    <property type="entry name" value="Nucleotide_cyclase"/>
</dbReference>
<dbReference type="SUPFAM" id="SSF141868">
    <property type="entry name" value="EAL domain-like"/>
    <property type="match status" value="1"/>
</dbReference>
<dbReference type="CDD" id="cd01948">
    <property type="entry name" value="EAL"/>
    <property type="match status" value="1"/>
</dbReference>
<dbReference type="AlphaFoldDB" id="A0A451GEL6"/>
<protein>
    <submittedName>
        <fullName evidence="5">EAL domain-containing protein</fullName>
    </submittedName>
</protein>
<reference evidence="5 6" key="1">
    <citation type="submission" date="2018-12" db="EMBL/GenBank/DDBJ databases">
        <authorList>
            <person name="Li A."/>
            <person name="Zhang M."/>
            <person name="Zhu H."/>
        </authorList>
    </citation>
    <scope>NUCLEOTIDE SEQUENCE [LARGE SCALE GENOMIC DNA]</scope>
    <source>
        <strain evidence="5 6">R04H25</strain>
    </source>
</reference>
<dbReference type="PROSITE" id="PS50887">
    <property type="entry name" value="GGDEF"/>
    <property type="match status" value="1"/>
</dbReference>
<evidence type="ECO:0000313" key="5">
    <source>
        <dbReference type="EMBL" id="RWU11528.1"/>
    </source>
</evidence>
<dbReference type="SMART" id="SM00091">
    <property type="entry name" value="PAS"/>
    <property type="match status" value="1"/>
</dbReference>
<dbReference type="InterPro" id="IPR000160">
    <property type="entry name" value="GGDEF_dom"/>
</dbReference>
<dbReference type="Pfam" id="PF00990">
    <property type="entry name" value="GGDEF"/>
    <property type="match status" value="1"/>
</dbReference>
<organism evidence="5 6">
    <name type="scientific">Pseudidiomarina gelatinasegens</name>
    <dbReference type="NCBI Taxonomy" id="2487740"/>
    <lineage>
        <taxon>Bacteria</taxon>
        <taxon>Pseudomonadati</taxon>
        <taxon>Pseudomonadota</taxon>
        <taxon>Gammaproteobacteria</taxon>
        <taxon>Alteromonadales</taxon>
        <taxon>Idiomarinaceae</taxon>
        <taxon>Pseudidiomarina</taxon>
    </lineage>
</organism>
<dbReference type="Gene3D" id="3.30.70.270">
    <property type="match status" value="1"/>
</dbReference>
<feature type="domain" description="EAL" evidence="3">
    <location>
        <begin position="796"/>
        <end position="1048"/>
    </location>
</feature>
<feature type="transmembrane region" description="Helical" evidence="1">
    <location>
        <begin position="170"/>
        <end position="190"/>
    </location>
</feature>
<sequence>MSKVRINPLVVSATLFTALVATLTIGVLGLLMNAVVEPQSLFDQMLSNNSSLICIAISFAIAGLLFKKRVLQFIGSGVIIAAALHSLLVATNLYKILFMPWLAELDAAIYPAMIVLFIVLGIMLALNPQHPIQRIWLRVTAALVTLSALAMLAVHTSSNGFMWLGPHPDITSVAAVLILILGVGYSLLAQQDNPVAVLPSKQAMIIGFVAVFLTSSVWYLMGYSSLKNIQAQAEVEVTRLASARATMAMVNVQLMERMTERWEVAAENDFDFDRRADVRAYLRDIPHLLSLSALDGNKGTIWQEHRADSKMPSLQVLADPEVQQWLEQHHIDTNFIIPELHFVHSDLSAVALMILPIADVVDDVRYLIAVFDLDTMLNPATRLTNDQIKVYTRLSQHAERSFDINKPPHENELILASSELQISHGPRLELTATLYDFSELSWAANMRTAIVALGLLFSLAFVLMFEQNKALRHHSQRIALSQRKIRKQRQELSINEQRYRSLFSHHPDPVFSLDCEGRFTHVNDAFCEQLEVTREDVLNMHFNAFLSDDQFARVQPIFEQVITELSSQRYDAIVTTHTSHTLKVFNITNLPIVIGGEVIGTFGIGKDITQVQQQAEQLAYQASHDGLTGLYNRAAFERELSTMLAQQRQLKDDNLLAVLFVDLDGFKPVNDSLGLKVGDEILQHVAARLQACIKAPNFLARFSGDEFVIAVTHLTSQEQVEGFIQQVMASIDEPYAVGEHKIYLTASIGVTLSKRTVKNALSLIQQADIAMSQAKQQGRNHYQFYTEQRKSMSQSDILLRSQLQQAIDAESLKLYYQPIVDLSNDKIVAVEALMRWTLEDGTAISPVEFIPLAEATGQIIPAGRWALKQACKDIHELHDLGIERVAVNLSALQFHRANFFEQVESILAESRTSTDMIELELTESILMENTSNAITVLERMREIGISVSIDDFGTGFSGLSYLKTLPVSKLKIDRAFIKELSDSSSDRAITQGIINMARQVGLKVVAEGVETREQLALLKDFGCGFGQGFYFARPMPLTDLIQFLKSRL</sequence>
<dbReference type="EMBL" id="RSFE01000003">
    <property type="protein sequence ID" value="RWU11528.1"/>
    <property type="molecule type" value="Genomic_DNA"/>
</dbReference>
<keyword evidence="1" id="KW-0472">Membrane</keyword>
<feature type="transmembrane region" description="Helical" evidence="1">
    <location>
        <begin position="48"/>
        <end position="66"/>
    </location>
</feature>
<dbReference type="Proteomes" id="UP000288789">
    <property type="component" value="Unassembled WGS sequence"/>
</dbReference>
<dbReference type="PANTHER" id="PTHR44757:SF2">
    <property type="entry name" value="BIOFILM ARCHITECTURE MAINTENANCE PROTEIN MBAA"/>
    <property type="match status" value="1"/>
</dbReference>
<gene>
    <name evidence="5" type="ORF">EGC76_04500</name>
</gene>
<dbReference type="PROSITE" id="PS50112">
    <property type="entry name" value="PAS"/>
    <property type="match status" value="1"/>
</dbReference>
<evidence type="ECO:0000259" key="2">
    <source>
        <dbReference type="PROSITE" id="PS50112"/>
    </source>
</evidence>
<dbReference type="OrthoDB" id="6597954at2"/>
<evidence type="ECO:0000256" key="1">
    <source>
        <dbReference type="SAM" id="Phobius"/>
    </source>
</evidence>
<proteinExistence type="predicted"/>
<name>A0A451GEL6_9GAMM</name>
<dbReference type="PROSITE" id="PS50883">
    <property type="entry name" value="EAL"/>
    <property type="match status" value="1"/>
</dbReference>
<evidence type="ECO:0000259" key="3">
    <source>
        <dbReference type="PROSITE" id="PS50883"/>
    </source>
</evidence>
<dbReference type="InterPro" id="IPR035965">
    <property type="entry name" value="PAS-like_dom_sf"/>
</dbReference>
<dbReference type="Gene3D" id="3.20.20.450">
    <property type="entry name" value="EAL domain"/>
    <property type="match status" value="1"/>
</dbReference>